<dbReference type="Gene3D" id="3.10.580.10">
    <property type="entry name" value="CBS-domain"/>
    <property type="match status" value="1"/>
</dbReference>
<dbReference type="AlphaFoldDB" id="A0A518GKK8"/>
<feature type="region of interest" description="Disordered" evidence="3">
    <location>
        <begin position="135"/>
        <end position="211"/>
    </location>
</feature>
<dbReference type="SMART" id="SM00116">
    <property type="entry name" value="CBS"/>
    <property type="match status" value="2"/>
</dbReference>
<keyword evidence="1 2" id="KW-0129">CBS domain</keyword>
<gene>
    <name evidence="5" type="ORF">Spb1_10190</name>
</gene>
<dbReference type="Proteomes" id="UP000315349">
    <property type="component" value="Chromosome"/>
</dbReference>
<dbReference type="RefSeq" id="WP_145296631.1">
    <property type="nucleotide sequence ID" value="NZ_CP036299.1"/>
</dbReference>
<dbReference type="Pfam" id="PF00571">
    <property type="entry name" value="CBS"/>
    <property type="match status" value="2"/>
</dbReference>
<feature type="compositionally biased region" description="Low complexity" evidence="3">
    <location>
        <begin position="157"/>
        <end position="166"/>
    </location>
</feature>
<name>A0A518GKK8_9PLAN</name>
<dbReference type="CDD" id="cd02205">
    <property type="entry name" value="CBS_pair_SF"/>
    <property type="match status" value="1"/>
</dbReference>
<evidence type="ECO:0000313" key="5">
    <source>
        <dbReference type="EMBL" id="QDV29150.1"/>
    </source>
</evidence>
<dbReference type="EMBL" id="CP036299">
    <property type="protein sequence ID" value="QDV29150.1"/>
    <property type="molecule type" value="Genomic_DNA"/>
</dbReference>
<accession>A0A518GKK8</accession>
<evidence type="ECO:0000259" key="4">
    <source>
        <dbReference type="PROSITE" id="PS51371"/>
    </source>
</evidence>
<feature type="domain" description="CBS" evidence="4">
    <location>
        <begin position="8"/>
        <end position="64"/>
    </location>
</feature>
<dbReference type="OrthoDB" id="213170at2"/>
<evidence type="ECO:0000313" key="6">
    <source>
        <dbReference type="Proteomes" id="UP000315349"/>
    </source>
</evidence>
<evidence type="ECO:0000256" key="1">
    <source>
        <dbReference type="ARBA" id="ARBA00023122"/>
    </source>
</evidence>
<keyword evidence="6" id="KW-1185">Reference proteome</keyword>
<organism evidence="5 6">
    <name type="scientific">Planctopirus ephydatiae</name>
    <dbReference type="NCBI Taxonomy" id="2528019"/>
    <lineage>
        <taxon>Bacteria</taxon>
        <taxon>Pseudomonadati</taxon>
        <taxon>Planctomycetota</taxon>
        <taxon>Planctomycetia</taxon>
        <taxon>Planctomycetales</taxon>
        <taxon>Planctomycetaceae</taxon>
        <taxon>Planctopirus</taxon>
    </lineage>
</organism>
<proteinExistence type="predicted"/>
<dbReference type="PANTHER" id="PTHR43080:SF2">
    <property type="entry name" value="CBS DOMAIN-CONTAINING PROTEIN"/>
    <property type="match status" value="1"/>
</dbReference>
<dbReference type="PROSITE" id="PS51371">
    <property type="entry name" value="CBS"/>
    <property type="match status" value="2"/>
</dbReference>
<dbReference type="SUPFAM" id="SSF54631">
    <property type="entry name" value="CBS-domain pair"/>
    <property type="match status" value="1"/>
</dbReference>
<evidence type="ECO:0000256" key="3">
    <source>
        <dbReference type="SAM" id="MobiDB-lite"/>
    </source>
</evidence>
<sequence>MRLTVADLMTTAVTISPQATLTAALKLLISSKAQELYVVGPRKKLLGILPDYELLKAQLAETDPDAKVERWMVTNVQTLSPTTDLAIATNLFRAGNCSRAAVVEKGQFVGVVSRFEILRLCLILRVDAPHTTASTVEVETHLEPAQNTKTKGRRTTTSRTSQGATSEPAASKCQVPEPKFISTTTSRQKSKSSGRSKTASREKVTSCAKAR</sequence>
<dbReference type="InterPro" id="IPR046342">
    <property type="entry name" value="CBS_dom_sf"/>
</dbReference>
<dbReference type="InterPro" id="IPR051257">
    <property type="entry name" value="Diverse_CBS-Domain"/>
</dbReference>
<reference evidence="5 6" key="1">
    <citation type="submission" date="2019-02" db="EMBL/GenBank/DDBJ databases">
        <title>Deep-cultivation of Planctomycetes and their phenomic and genomic characterization uncovers novel biology.</title>
        <authorList>
            <person name="Wiegand S."/>
            <person name="Jogler M."/>
            <person name="Boedeker C."/>
            <person name="Pinto D."/>
            <person name="Vollmers J."/>
            <person name="Rivas-Marin E."/>
            <person name="Kohn T."/>
            <person name="Peeters S.H."/>
            <person name="Heuer A."/>
            <person name="Rast P."/>
            <person name="Oberbeckmann S."/>
            <person name="Bunk B."/>
            <person name="Jeske O."/>
            <person name="Meyerdierks A."/>
            <person name="Storesund J.E."/>
            <person name="Kallscheuer N."/>
            <person name="Luecker S."/>
            <person name="Lage O.M."/>
            <person name="Pohl T."/>
            <person name="Merkel B.J."/>
            <person name="Hornburger P."/>
            <person name="Mueller R.-W."/>
            <person name="Bruemmer F."/>
            <person name="Labrenz M."/>
            <person name="Spormann A.M."/>
            <person name="Op den Camp H."/>
            <person name="Overmann J."/>
            <person name="Amann R."/>
            <person name="Jetten M.S.M."/>
            <person name="Mascher T."/>
            <person name="Medema M.H."/>
            <person name="Devos D.P."/>
            <person name="Kaster A.-K."/>
            <person name="Ovreas L."/>
            <person name="Rohde M."/>
            <person name="Galperin M.Y."/>
            <person name="Jogler C."/>
        </authorList>
    </citation>
    <scope>NUCLEOTIDE SEQUENCE [LARGE SCALE GENOMIC DNA]</scope>
    <source>
        <strain evidence="5 6">Spb1</strain>
    </source>
</reference>
<dbReference type="KEGG" id="peh:Spb1_10190"/>
<evidence type="ECO:0000256" key="2">
    <source>
        <dbReference type="PROSITE-ProRule" id="PRU00703"/>
    </source>
</evidence>
<dbReference type="InterPro" id="IPR000644">
    <property type="entry name" value="CBS_dom"/>
</dbReference>
<protein>
    <submittedName>
        <fullName evidence="5">Inosine 5-monophosphate dehydrogenase</fullName>
    </submittedName>
</protein>
<feature type="domain" description="CBS" evidence="4">
    <location>
        <begin position="72"/>
        <end position="132"/>
    </location>
</feature>
<dbReference type="PANTHER" id="PTHR43080">
    <property type="entry name" value="CBS DOMAIN-CONTAINING PROTEIN CBSX3, MITOCHONDRIAL"/>
    <property type="match status" value="1"/>
</dbReference>